<name>A0ABP2T1Q8_9STRE</name>
<sequence length="40" mass="4627">MTHIMITSYGDISLWQILASNLSSFAFLIILKVRHLHEII</sequence>
<proteinExistence type="predicted"/>
<dbReference type="Proteomes" id="UP000011769">
    <property type="component" value="Unassembled WGS sequence"/>
</dbReference>
<gene>
    <name evidence="2" type="ORF">SPJ1_0410</name>
</gene>
<keyword evidence="1" id="KW-0812">Transmembrane</keyword>
<feature type="transmembrane region" description="Helical" evidence="1">
    <location>
        <begin position="12"/>
        <end position="31"/>
    </location>
</feature>
<keyword evidence="1" id="KW-0472">Membrane</keyword>
<reference evidence="2 3" key="1">
    <citation type="journal article" date="2013" name="PLoS ONE">
        <title>Comparative Genomic Characterization of Three Streptococcus parauberis Strains in Fish Pathogen, as Assessed by Wide-Genome Analyses.</title>
        <authorList>
            <person name="Nho S.W."/>
            <person name="Hikima J."/>
            <person name="Park S.B."/>
            <person name="Jang H.B."/>
            <person name="Cha I.S."/>
            <person name="Yasuike M."/>
            <person name="Nakamura Y."/>
            <person name="Fujiwara A."/>
            <person name="Sano M."/>
            <person name="Kanai K."/>
            <person name="Kondo H."/>
            <person name="Hirono I."/>
            <person name="Takeyama H."/>
            <person name="Aoki T."/>
            <person name="Jung T.S."/>
        </authorList>
    </citation>
    <scope>NUCLEOTIDE SEQUENCE [LARGE SCALE GENOMIC DNA]</scope>
    <source>
        <strain evidence="2 3">KRS-02083</strain>
    </source>
</reference>
<keyword evidence="3" id="KW-1185">Reference proteome</keyword>
<dbReference type="EMBL" id="ALYM01000001">
    <property type="protein sequence ID" value="EMG26448.1"/>
    <property type="molecule type" value="Genomic_DNA"/>
</dbReference>
<keyword evidence="1" id="KW-1133">Transmembrane helix</keyword>
<evidence type="ECO:0000256" key="1">
    <source>
        <dbReference type="SAM" id="Phobius"/>
    </source>
</evidence>
<evidence type="ECO:0000313" key="3">
    <source>
        <dbReference type="Proteomes" id="UP000011769"/>
    </source>
</evidence>
<organism evidence="2 3">
    <name type="scientific">Streptococcus parauberis KRS-02083</name>
    <dbReference type="NCBI Taxonomy" id="1207545"/>
    <lineage>
        <taxon>Bacteria</taxon>
        <taxon>Bacillati</taxon>
        <taxon>Bacillota</taxon>
        <taxon>Bacilli</taxon>
        <taxon>Lactobacillales</taxon>
        <taxon>Streptococcaceae</taxon>
        <taxon>Streptococcus</taxon>
    </lineage>
</organism>
<comment type="caution">
    <text evidence="2">The sequence shown here is derived from an EMBL/GenBank/DDBJ whole genome shotgun (WGS) entry which is preliminary data.</text>
</comment>
<protein>
    <submittedName>
        <fullName evidence="2">Uncharacterized protein</fullName>
    </submittedName>
</protein>
<evidence type="ECO:0000313" key="2">
    <source>
        <dbReference type="EMBL" id="EMG26448.1"/>
    </source>
</evidence>
<accession>A0ABP2T1Q8</accession>